<evidence type="ECO:0008006" key="10">
    <source>
        <dbReference type="Google" id="ProtNLM"/>
    </source>
</evidence>
<dbReference type="AlphaFoldDB" id="A0A5C2SJV2"/>
<keyword evidence="7" id="KW-0732">Signal</keyword>
<dbReference type="PANTHER" id="PTHR15549:SF30">
    <property type="entry name" value="MID2 DOMAIN-CONTAINING PROTEIN"/>
    <property type="match status" value="1"/>
</dbReference>
<gene>
    <name evidence="8" type="ORF">L227DRAFT_572366</name>
</gene>
<evidence type="ECO:0000256" key="5">
    <source>
        <dbReference type="SAM" id="MobiDB-lite"/>
    </source>
</evidence>
<keyword evidence="2 6" id="KW-0812">Transmembrane</keyword>
<feature type="chain" id="PRO_5022817006" description="Mid2 domain-containing protein" evidence="7">
    <location>
        <begin position="25"/>
        <end position="315"/>
    </location>
</feature>
<dbReference type="GO" id="GO:0071944">
    <property type="term" value="C:cell periphery"/>
    <property type="evidence" value="ECO:0007669"/>
    <property type="project" value="UniProtKB-ARBA"/>
</dbReference>
<feature type="compositionally biased region" description="Basic and acidic residues" evidence="5">
    <location>
        <begin position="268"/>
        <end position="295"/>
    </location>
</feature>
<evidence type="ECO:0000313" key="9">
    <source>
        <dbReference type="Proteomes" id="UP000313359"/>
    </source>
</evidence>
<keyword evidence="4 6" id="KW-0472">Membrane</keyword>
<dbReference type="PANTHER" id="PTHR15549">
    <property type="entry name" value="PAIRED IMMUNOGLOBULIN-LIKE TYPE 2 RECEPTOR"/>
    <property type="match status" value="1"/>
</dbReference>
<keyword evidence="3 6" id="KW-1133">Transmembrane helix</keyword>
<keyword evidence="9" id="KW-1185">Reference proteome</keyword>
<organism evidence="8 9">
    <name type="scientific">Lentinus tigrinus ALCF2SS1-6</name>
    <dbReference type="NCBI Taxonomy" id="1328759"/>
    <lineage>
        <taxon>Eukaryota</taxon>
        <taxon>Fungi</taxon>
        <taxon>Dikarya</taxon>
        <taxon>Basidiomycota</taxon>
        <taxon>Agaricomycotina</taxon>
        <taxon>Agaricomycetes</taxon>
        <taxon>Polyporales</taxon>
        <taxon>Polyporaceae</taxon>
        <taxon>Lentinus</taxon>
    </lineage>
</organism>
<sequence length="315" mass="33322">MQFRIPKWYLLALLYAFLASTGRAASISSPRLTARGDDSDDDDDGDSGDDSDGDGDGNQHHRAGSSGNGNGALTKHRISGGAIAGIVIGVLLLLVLLILGCWCLRRRRRARSEQAAVLAAAVSAPSMTETSKAPLLAQHPASLQPQSPIGTSPTGTIAGDMFFAGPTERQGGGTQEMRNIAPGALDMTPLPNPYDGDTPPHPPPRDEPPSPTSPGSSMSRYTSLNSPSLYSSNRQSTAPSAWTHDESGMALLSRGPTHASRVSTASSLHDELSGYQKRLEAHHRKEEEDAVRRQLGEGSGIPADPPPMYSPSEER</sequence>
<dbReference type="GO" id="GO:0016020">
    <property type="term" value="C:membrane"/>
    <property type="evidence" value="ECO:0007669"/>
    <property type="project" value="UniProtKB-SubCell"/>
</dbReference>
<feature type="signal peptide" evidence="7">
    <location>
        <begin position="1"/>
        <end position="24"/>
    </location>
</feature>
<feature type="compositionally biased region" description="Polar residues" evidence="5">
    <location>
        <begin position="220"/>
        <end position="240"/>
    </location>
</feature>
<evidence type="ECO:0000313" key="8">
    <source>
        <dbReference type="EMBL" id="RPD63921.1"/>
    </source>
</evidence>
<proteinExistence type="predicted"/>
<dbReference type="Proteomes" id="UP000313359">
    <property type="component" value="Unassembled WGS sequence"/>
</dbReference>
<feature type="compositionally biased region" description="Acidic residues" evidence="5">
    <location>
        <begin position="38"/>
        <end position="55"/>
    </location>
</feature>
<comment type="subcellular location">
    <subcellularLocation>
        <location evidence="1">Membrane</location>
        <topology evidence="1">Single-pass membrane protein</topology>
    </subcellularLocation>
</comment>
<evidence type="ECO:0000256" key="3">
    <source>
        <dbReference type="ARBA" id="ARBA00022989"/>
    </source>
</evidence>
<dbReference type="STRING" id="1328759.A0A5C2SJV2"/>
<evidence type="ECO:0000256" key="4">
    <source>
        <dbReference type="ARBA" id="ARBA00023136"/>
    </source>
</evidence>
<dbReference type="InterPro" id="IPR051694">
    <property type="entry name" value="Immunoregulatory_rcpt-like"/>
</dbReference>
<protein>
    <recommendedName>
        <fullName evidence="10">Mid2 domain-containing protein</fullName>
    </recommendedName>
</protein>
<dbReference type="EMBL" id="ML122255">
    <property type="protein sequence ID" value="RPD63921.1"/>
    <property type="molecule type" value="Genomic_DNA"/>
</dbReference>
<feature type="transmembrane region" description="Helical" evidence="6">
    <location>
        <begin position="82"/>
        <end position="104"/>
    </location>
</feature>
<accession>A0A5C2SJV2</accession>
<feature type="region of interest" description="Disordered" evidence="5">
    <location>
        <begin position="29"/>
        <end position="71"/>
    </location>
</feature>
<feature type="region of interest" description="Disordered" evidence="5">
    <location>
        <begin position="163"/>
        <end position="315"/>
    </location>
</feature>
<evidence type="ECO:0000256" key="2">
    <source>
        <dbReference type="ARBA" id="ARBA00022692"/>
    </source>
</evidence>
<evidence type="ECO:0000256" key="6">
    <source>
        <dbReference type="SAM" id="Phobius"/>
    </source>
</evidence>
<reference evidence="8" key="1">
    <citation type="journal article" date="2018" name="Genome Biol. Evol.">
        <title>Genomics and development of Lentinus tigrinus, a white-rot wood-decaying mushroom with dimorphic fruiting bodies.</title>
        <authorList>
            <person name="Wu B."/>
            <person name="Xu Z."/>
            <person name="Knudson A."/>
            <person name="Carlson A."/>
            <person name="Chen N."/>
            <person name="Kovaka S."/>
            <person name="LaButti K."/>
            <person name="Lipzen A."/>
            <person name="Pennachio C."/>
            <person name="Riley R."/>
            <person name="Schakwitz W."/>
            <person name="Umezawa K."/>
            <person name="Ohm R.A."/>
            <person name="Grigoriev I.V."/>
            <person name="Nagy L.G."/>
            <person name="Gibbons J."/>
            <person name="Hibbett D."/>
        </authorList>
    </citation>
    <scope>NUCLEOTIDE SEQUENCE [LARGE SCALE GENOMIC DNA]</scope>
    <source>
        <strain evidence="8">ALCF2SS1-6</strain>
    </source>
</reference>
<dbReference type="OrthoDB" id="2756859at2759"/>
<evidence type="ECO:0000256" key="7">
    <source>
        <dbReference type="SAM" id="SignalP"/>
    </source>
</evidence>
<name>A0A5C2SJV2_9APHY</name>
<evidence type="ECO:0000256" key="1">
    <source>
        <dbReference type="ARBA" id="ARBA00004167"/>
    </source>
</evidence>